<dbReference type="InterPro" id="IPR015898">
    <property type="entry name" value="G-protein_gamma-like_dom"/>
</dbReference>
<dbReference type="SUPFAM" id="SSF48670">
    <property type="entry name" value="Transducin (heterotrimeric G protein), gamma chain"/>
    <property type="match status" value="1"/>
</dbReference>
<accession>A0A7J6DBX1</accession>
<gene>
    <name evidence="12" type="ORF">G5714_003833</name>
</gene>
<evidence type="ECO:0000256" key="4">
    <source>
        <dbReference type="ARBA" id="ARBA00022481"/>
    </source>
</evidence>
<keyword evidence="6 9" id="KW-0807">Transducer</keyword>
<reference evidence="12 13" key="1">
    <citation type="submission" date="2020-04" db="EMBL/GenBank/DDBJ databases">
        <title>Chromosome-level genome assembly of a cyprinid fish Onychostoma macrolepis by integration of Nanopore Sequencing, Bionano and Hi-C technology.</title>
        <authorList>
            <person name="Wang D."/>
        </authorList>
    </citation>
    <scope>NUCLEOTIDE SEQUENCE [LARGE SCALE GENOMIC DNA]</scope>
    <source>
        <strain evidence="12">SWU-2019</strain>
        <tissue evidence="12">Muscle</tissue>
    </source>
</reference>
<dbReference type="EMBL" id="JAAMOB010000003">
    <property type="protein sequence ID" value="KAF4116344.1"/>
    <property type="molecule type" value="Genomic_DNA"/>
</dbReference>
<keyword evidence="3 9" id="KW-1003">Cell membrane</keyword>
<comment type="function">
    <text evidence="9">Guanine nucleotide-binding proteins (G proteins) are involved as a modulator or transducer in various transmembrane signaling systems. The beta and gamma chains are required for the GTPase activity, for replacement of GDP by GTP, and for G protein-effector interaction.</text>
</comment>
<keyword evidence="8" id="KW-0636">Prenylation</keyword>
<dbReference type="GO" id="GO:0019276">
    <property type="term" value="P:UDP-N-acetylgalactosamine metabolic process"/>
    <property type="evidence" value="ECO:0007669"/>
    <property type="project" value="TreeGrafter"/>
</dbReference>
<evidence type="ECO:0000256" key="1">
    <source>
        <dbReference type="ARBA" id="ARBA00004342"/>
    </source>
</evidence>
<dbReference type="InterPro" id="IPR036284">
    <property type="entry name" value="GGL_sf"/>
</dbReference>
<dbReference type="CDD" id="cd00068">
    <property type="entry name" value="GGL"/>
    <property type="match status" value="1"/>
</dbReference>
<dbReference type="SMART" id="SM01224">
    <property type="entry name" value="G_gamma"/>
    <property type="match status" value="1"/>
</dbReference>
<dbReference type="Proteomes" id="UP000579812">
    <property type="component" value="Unassembled WGS sequence"/>
</dbReference>
<evidence type="ECO:0000256" key="5">
    <source>
        <dbReference type="ARBA" id="ARBA00023136"/>
    </source>
</evidence>
<feature type="coiled-coil region" evidence="10">
    <location>
        <begin position="188"/>
        <end position="215"/>
    </location>
</feature>
<evidence type="ECO:0000313" key="13">
    <source>
        <dbReference type="Proteomes" id="UP000579812"/>
    </source>
</evidence>
<keyword evidence="13" id="KW-1185">Reference proteome</keyword>
<keyword evidence="4" id="KW-0488">Methylation</keyword>
<evidence type="ECO:0000256" key="10">
    <source>
        <dbReference type="SAM" id="Coils"/>
    </source>
</evidence>
<evidence type="ECO:0000256" key="2">
    <source>
        <dbReference type="ARBA" id="ARBA00007431"/>
    </source>
</evidence>
<dbReference type="Pfam" id="PF00631">
    <property type="entry name" value="G-gamma"/>
    <property type="match status" value="1"/>
</dbReference>
<feature type="domain" description="G protein gamma" evidence="11">
    <location>
        <begin position="188"/>
        <end position="256"/>
    </location>
</feature>
<organism evidence="12 13">
    <name type="scientific">Onychostoma macrolepis</name>
    <dbReference type="NCBI Taxonomy" id="369639"/>
    <lineage>
        <taxon>Eukaryota</taxon>
        <taxon>Metazoa</taxon>
        <taxon>Chordata</taxon>
        <taxon>Craniata</taxon>
        <taxon>Vertebrata</taxon>
        <taxon>Euteleostomi</taxon>
        <taxon>Actinopterygii</taxon>
        <taxon>Neopterygii</taxon>
        <taxon>Teleostei</taxon>
        <taxon>Ostariophysi</taxon>
        <taxon>Cypriniformes</taxon>
        <taxon>Cyprinidae</taxon>
        <taxon>Acrossocheilinae</taxon>
        <taxon>Onychostoma</taxon>
    </lineage>
</organism>
<keyword evidence="5 9" id="KW-0472">Membrane</keyword>
<sequence>MTSFKVAPLRKSLIPGLALQTQGRGITSNKREVYKVSLSVNKGVLSVEDLLDGDQVEGQGRSNLTISSSNLTQLNDLLSRVTYTSTIYHIKTKDLVYFNFEDHKAIFPIIIRRPSIPVLYDPGKDINSQVTIITKTFLRYKELNVLIQSIRKFYPKIKIIIADDSLKPEHVSGNNIEHYIMPPAQGKMARDMSDKDILKMELEQLQKEVKNTREPVSKTAKEICEWVEAQAAEDPLIKGVPEDKNPFKEKGGCIIT</sequence>
<dbReference type="GO" id="GO:0008376">
    <property type="term" value="F:acetylgalactosaminyltransferase activity"/>
    <property type="evidence" value="ECO:0007669"/>
    <property type="project" value="TreeGrafter"/>
</dbReference>
<comment type="similarity">
    <text evidence="2 9">Belongs to the G protein gamma family.</text>
</comment>
<comment type="subcellular location">
    <subcellularLocation>
        <location evidence="1 9">Cell membrane</location>
        <topology evidence="1 9">Lipid-anchor</topology>
        <orientation evidence="1 9">Cytoplasmic side</orientation>
    </subcellularLocation>
</comment>
<dbReference type="FunFam" id="4.10.260.10:FF:000001">
    <property type="entry name" value="Guanine nucleotide-binding protein subunit gamma"/>
    <property type="match status" value="1"/>
</dbReference>
<dbReference type="SMART" id="SM00224">
    <property type="entry name" value="GGL"/>
    <property type="match status" value="1"/>
</dbReference>
<dbReference type="InterPro" id="IPR001770">
    <property type="entry name" value="G-protein_gamma"/>
</dbReference>
<evidence type="ECO:0000256" key="8">
    <source>
        <dbReference type="ARBA" id="ARBA00023289"/>
    </source>
</evidence>
<proteinExistence type="inferred from homology"/>
<dbReference type="GO" id="GO:0007186">
    <property type="term" value="P:G protein-coupled receptor signaling pathway"/>
    <property type="evidence" value="ECO:0007669"/>
    <property type="project" value="InterPro"/>
</dbReference>
<dbReference type="GO" id="GO:0006047">
    <property type="term" value="P:UDP-N-acetylglucosamine metabolic process"/>
    <property type="evidence" value="ECO:0007669"/>
    <property type="project" value="TreeGrafter"/>
</dbReference>
<dbReference type="GO" id="GO:0005834">
    <property type="term" value="C:heterotrimeric G-protein complex"/>
    <property type="evidence" value="ECO:0007669"/>
    <property type="project" value="InterPro"/>
</dbReference>
<evidence type="ECO:0000256" key="9">
    <source>
        <dbReference type="RuleBase" id="RU004973"/>
    </source>
</evidence>
<dbReference type="PRINTS" id="PR00321">
    <property type="entry name" value="GPROTEING"/>
</dbReference>
<dbReference type="PANTHER" id="PTHR15046:SF2">
    <property type="entry name" value="BETA-1,4 N-ACETYLGALACTOSAMINYLTRANSFERASE 2"/>
    <property type="match status" value="1"/>
</dbReference>
<keyword evidence="10" id="KW-0175">Coiled coil</keyword>
<dbReference type="PROSITE" id="PS50058">
    <property type="entry name" value="G_PROTEIN_GAMMA"/>
    <property type="match status" value="1"/>
</dbReference>
<comment type="caution">
    <text evidence="12">The sequence shown here is derived from an EMBL/GenBank/DDBJ whole genome shotgun (WGS) entry which is preliminary data.</text>
</comment>
<dbReference type="Gene3D" id="4.10.260.10">
    <property type="entry name" value="Transducin (heterotrimeric G protein), gamma chain"/>
    <property type="match status" value="1"/>
</dbReference>
<dbReference type="PANTHER" id="PTHR15046">
    <property type="entry name" value="GLYCO_TRANS_2-LIKE DOMAIN-CONTAINING PROTEIN"/>
    <property type="match status" value="1"/>
</dbReference>
<keyword evidence="7 9" id="KW-0449">Lipoprotein</keyword>
<evidence type="ECO:0000256" key="7">
    <source>
        <dbReference type="ARBA" id="ARBA00023288"/>
    </source>
</evidence>
<protein>
    <recommendedName>
        <fullName evidence="9">Guanine nucleotide-binding protein subunit gamma</fullName>
    </recommendedName>
</protein>
<dbReference type="AlphaFoldDB" id="A0A7J6DBX1"/>
<evidence type="ECO:0000256" key="3">
    <source>
        <dbReference type="ARBA" id="ARBA00022475"/>
    </source>
</evidence>
<evidence type="ECO:0000259" key="11">
    <source>
        <dbReference type="PROSITE" id="PS50058"/>
    </source>
</evidence>
<evidence type="ECO:0000256" key="6">
    <source>
        <dbReference type="ARBA" id="ARBA00023224"/>
    </source>
</evidence>
<dbReference type="GO" id="GO:0031681">
    <property type="term" value="F:G-protein beta-subunit binding"/>
    <property type="evidence" value="ECO:0007669"/>
    <property type="project" value="InterPro"/>
</dbReference>
<evidence type="ECO:0000313" key="12">
    <source>
        <dbReference type="EMBL" id="KAF4116344.1"/>
    </source>
</evidence>
<name>A0A7J6DBX1_9TELE</name>
<comment type="subunit">
    <text evidence="9">G proteins are composed of 3 units; alpha, beta and gamma.</text>
</comment>